<reference evidence="2 3" key="1">
    <citation type="journal article" date="2019" name="PLoS Biol.">
        <title>Sex chromosomes control vertical transmission of feminizing Wolbachia symbionts in an isopod.</title>
        <authorList>
            <person name="Becking T."/>
            <person name="Chebbi M.A."/>
            <person name="Giraud I."/>
            <person name="Moumen B."/>
            <person name="Laverre T."/>
            <person name="Caubet Y."/>
            <person name="Peccoud J."/>
            <person name="Gilbert C."/>
            <person name="Cordaux R."/>
        </authorList>
    </citation>
    <scope>NUCLEOTIDE SEQUENCE [LARGE SCALE GENOMIC DNA]</scope>
    <source>
        <strain evidence="2">ANa2</strain>
        <tissue evidence="2">Whole body excluding digestive tract and cuticle</tissue>
    </source>
</reference>
<accession>A0A5N5T794</accession>
<evidence type="ECO:0000313" key="3">
    <source>
        <dbReference type="Proteomes" id="UP000326759"/>
    </source>
</evidence>
<name>A0A5N5T794_9CRUS</name>
<sequence length="107" mass="12398">MVELADKILWSRVYKVFLLIFCFTLISSLFRVSFSTRIHSCYIDLKYRVFDFLTSYQVNTNMRKSGVTPYASVININGVPLGFKKCKTTPEKTNKHIGNGPFSFKLR</sequence>
<dbReference type="AlphaFoldDB" id="A0A5N5T794"/>
<keyword evidence="3" id="KW-1185">Reference proteome</keyword>
<dbReference type="Proteomes" id="UP000326759">
    <property type="component" value="Unassembled WGS sequence"/>
</dbReference>
<comment type="caution">
    <text evidence="2">The sequence shown here is derived from an EMBL/GenBank/DDBJ whole genome shotgun (WGS) entry which is preliminary data.</text>
</comment>
<keyword evidence="1" id="KW-0812">Transmembrane</keyword>
<proteinExistence type="predicted"/>
<protein>
    <submittedName>
        <fullName evidence="2">Uncharacterized protein</fullName>
    </submittedName>
</protein>
<organism evidence="2 3">
    <name type="scientific">Armadillidium nasatum</name>
    <dbReference type="NCBI Taxonomy" id="96803"/>
    <lineage>
        <taxon>Eukaryota</taxon>
        <taxon>Metazoa</taxon>
        <taxon>Ecdysozoa</taxon>
        <taxon>Arthropoda</taxon>
        <taxon>Crustacea</taxon>
        <taxon>Multicrustacea</taxon>
        <taxon>Malacostraca</taxon>
        <taxon>Eumalacostraca</taxon>
        <taxon>Peracarida</taxon>
        <taxon>Isopoda</taxon>
        <taxon>Oniscidea</taxon>
        <taxon>Crinocheta</taxon>
        <taxon>Armadillidiidae</taxon>
        <taxon>Armadillidium</taxon>
    </lineage>
</organism>
<keyword evidence="1" id="KW-1133">Transmembrane helix</keyword>
<gene>
    <name evidence="2" type="ORF">Anas_10954</name>
</gene>
<keyword evidence="1" id="KW-0472">Membrane</keyword>
<evidence type="ECO:0000313" key="2">
    <source>
        <dbReference type="EMBL" id="KAB7502049.1"/>
    </source>
</evidence>
<evidence type="ECO:0000256" key="1">
    <source>
        <dbReference type="SAM" id="Phobius"/>
    </source>
</evidence>
<feature type="transmembrane region" description="Helical" evidence="1">
    <location>
        <begin position="12"/>
        <end position="30"/>
    </location>
</feature>
<dbReference type="EMBL" id="SEYY01008729">
    <property type="protein sequence ID" value="KAB7502049.1"/>
    <property type="molecule type" value="Genomic_DNA"/>
</dbReference>